<dbReference type="EMBL" id="JBGOOS010000048">
    <property type="protein sequence ID" value="MEZ8211266.1"/>
    <property type="molecule type" value="Genomic_DNA"/>
</dbReference>
<comment type="caution">
    <text evidence="2">The sequence shown here is derived from an EMBL/GenBank/DDBJ whole genome shotgun (WGS) entry which is preliminary data.</text>
</comment>
<reference evidence="2 3" key="1">
    <citation type="submission" date="2024-06" db="EMBL/GenBank/DDBJ databases">
        <authorList>
            <person name="Steensen K."/>
            <person name="Seneca J."/>
            <person name="Bartlau N."/>
            <person name="Yu A.X."/>
            <person name="Polz M.F."/>
        </authorList>
    </citation>
    <scope>NUCLEOTIDE SEQUENCE [LARGE SCALE GENOMIC DNA]</scope>
    <source>
        <strain evidence="2 3">1F146</strain>
    </source>
</reference>
<dbReference type="Gene3D" id="3.30.750.24">
    <property type="entry name" value="STAS domain"/>
    <property type="match status" value="1"/>
</dbReference>
<dbReference type="InterPro" id="IPR052746">
    <property type="entry name" value="MlaB_ABC_Transporter"/>
</dbReference>
<evidence type="ECO:0000259" key="1">
    <source>
        <dbReference type="PROSITE" id="PS50801"/>
    </source>
</evidence>
<evidence type="ECO:0000313" key="2">
    <source>
        <dbReference type="EMBL" id="MEZ8211266.1"/>
    </source>
</evidence>
<dbReference type="PANTHER" id="PTHR35849:SF2">
    <property type="entry name" value="BLR2341 PROTEIN"/>
    <property type="match status" value="1"/>
</dbReference>
<dbReference type="SUPFAM" id="SSF52091">
    <property type="entry name" value="SpoIIaa-like"/>
    <property type="match status" value="1"/>
</dbReference>
<dbReference type="PANTHER" id="PTHR35849">
    <property type="entry name" value="BLR2341 PROTEIN"/>
    <property type="match status" value="1"/>
</dbReference>
<protein>
    <submittedName>
        <fullName evidence="2">STAS domain-containing protein</fullName>
    </submittedName>
</protein>
<dbReference type="Proteomes" id="UP001569151">
    <property type="component" value="Unassembled WGS sequence"/>
</dbReference>
<keyword evidence="3" id="KW-1185">Reference proteome</keyword>
<proteinExistence type="predicted"/>
<sequence length="94" mass="10102">MECLLPESLDISTVLDSASQYKSWLAQHEQLKIDASHVGRVDAAGIQALASLFHSARSNQITIQLVQPTPSLIEGIITLGLDGQFDINTEVGEG</sequence>
<dbReference type="InterPro" id="IPR036513">
    <property type="entry name" value="STAS_dom_sf"/>
</dbReference>
<organism evidence="2 3">
    <name type="scientific">Vibrio bivalvicida</name>
    <dbReference type="NCBI Taxonomy" id="1276888"/>
    <lineage>
        <taxon>Bacteria</taxon>
        <taxon>Pseudomonadati</taxon>
        <taxon>Pseudomonadota</taxon>
        <taxon>Gammaproteobacteria</taxon>
        <taxon>Vibrionales</taxon>
        <taxon>Vibrionaceae</taxon>
        <taxon>Vibrio</taxon>
        <taxon>Vibrio oreintalis group</taxon>
    </lineage>
</organism>
<feature type="domain" description="STAS" evidence="1">
    <location>
        <begin position="1"/>
        <end position="94"/>
    </location>
</feature>
<dbReference type="RefSeq" id="WP_371717409.1">
    <property type="nucleotide sequence ID" value="NZ_JBGOOF010000001.1"/>
</dbReference>
<dbReference type="InterPro" id="IPR002645">
    <property type="entry name" value="STAS_dom"/>
</dbReference>
<dbReference type="InterPro" id="IPR058548">
    <property type="entry name" value="MlaB-like_STAS"/>
</dbReference>
<name>A0ABV4MP11_9VIBR</name>
<evidence type="ECO:0000313" key="3">
    <source>
        <dbReference type="Proteomes" id="UP001569151"/>
    </source>
</evidence>
<dbReference type="PROSITE" id="PS50801">
    <property type="entry name" value="STAS"/>
    <property type="match status" value="1"/>
</dbReference>
<accession>A0ABV4MP11</accession>
<gene>
    <name evidence="2" type="ORF">ACED39_21085</name>
</gene>
<dbReference type="Pfam" id="PF13466">
    <property type="entry name" value="STAS_2"/>
    <property type="match status" value="1"/>
</dbReference>